<accession>A0A2I0UFF8</accession>
<keyword evidence="2" id="KW-1185">Reference proteome</keyword>
<dbReference type="Proteomes" id="UP000233556">
    <property type="component" value="Unassembled WGS sequence"/>
</dbReference>
<gene>
    <name evidence="1" type="ORF">llap_4923</name>
</gene>
<organism evidence="1 2">
    <name type="scientific">Limosa lapponica baueri</name>
    <dbReference type="NCBI Taxonomy" id="1758121"/>
    <lineage>
        <taxon>Eukaryota</taxon>
        <taxon>Metazoa</taxon>
        <taxon>Chordata</taxon>
        <taxon>Craniata</taxon>
        <taxon>Vertebrata</taxon>
        <taxon>Euteleostomi</taxon>
        <taxon>Archelosauria</taxon>
        <taxon>Archosauria</taxon>
        <taxon>Dinosauria</taxon>
        <taxon>Saurischia</taxon>
        <taxon>Theropoda</taxon>
        <taxon>Coelurosauria</taxon>
        <taxon>Aves</taxon>
        <taxon>Neognathae</taxon>
        <taxon>Neoaves</taxon>
        <taxon>Charadriiformes</taxon>
        <taxon>Scolopacidae</taxon>
        <taxon>Limosa</taxon>
    </lineage>
</organism>
<dbReference type="AlphaFoldDB" id="A0A2I0UFF8"/>
<name>A0A2I0UFF8_LIMLA</name>
<evidence type="ECO:0000313" key="2">
    <source>
        <dbReference type="Proteomes" id="UP000233556"/>
    </source>
</evidence>
<dbReference type="EMBL" id="KZ505804">
    <property type="protein sequence ID" value="PKU44782.1"/>
    <property type="molecule type" value="Genomic_DNA"/>
</dbReference>
<proteinExistence type="predicted"/>
<sequence>MGIFLMLIAHEKERWKKRDRVPPNQWNISDLEQLAILKDQGEKEHSHTFGPERCQFLHLSSLAGDIQRNWSHLGCDRGIEEEHFCSQGTSLRWELDDLTSRIKDTSVIWLIGKGVEMLEKLIQSVINPLEMYKYKMSPWIISFALKRNGRDEKISLGTYAQP</sequence>
<reference evidence="2" key="1">
    <citation type="submission" date="2017-11" db="EMBL/GenBank/DDBJ databases">
        <authorList>
            <person name="Lima N.C."/>
            <person name="Parody-Merino A.M."/>
            <person name="Battley P.F."/>
            <person name="Fidler A.E."/>
            <person name="Prosdocimi F."/>
        </authorList>
    </citation>
    <scope>NUCLEOTIDE SEQUENCE [LARGE SCALE GENOMIC DNA]</scope>
</reference>
<reference evidence="2" key="2">
    <citation type="submission" date="2017-12" db="EMBL/GenBank/DDBJ databases">
        <title>Genome sequence of the Bar-tailed Godwit (Limosa lapponica baueri).</title>
        <authorList>
            <person name="Lima N.C.B."/>
            <person name="Parody-Merino A.M."/>
            <person name="Battley P.F."/>
            <person name="Fidler A.E."/>
            <person name="Prosdocimi F."/>
        </authorList>
    </citation>
    <scope>NUCLEOTIDE SEQUENCE [LARGE SCALE GENOMIC DNA]</scope>
</reference>
<evidence type="ECO:0000313" key="1">
    <source>
        <dbReference type="EMBL" id="PKU44782.1"/>
    </source>
</evidence>
<protein>
    <submittedName>
        <fullName evidence="1">Uncharacterized protein</fullName>
    </submittedName>
</protein>